<feature type="binding site" evidence="2">
    <location>
        <position position="180"/>
    </location>
    <ligand>
        <name>Co(2+)</name>
        <dbReference type="ChEBI" id="CHEBI:48828"/>
    </ligand>
</feature>
<feature type="binding site" evidence="2">
    <location>
        <position position="218"/>
    </location>
    <ligand>
        <name>Co(2+)</name>
        <dbReference type="ChEBI" id="CHEBI:48828"/>
    </ligand>
</feature>
<dbReference type="InterPro" id="IPR010388">
    <property type="entry name" value="Anaerobic_Co-chelatase"/>
</dbReference>
<dbReference type="SUPFAM" id="SSF53800">
    <property type="entry name" value="Chelatase"/>
    <property type="match status" value="1"/>
</dbReference>
<dbReference type="CDD" id="cd03412">
    <property type="entry name" value="CbiK_N"/>
    <property type="match status" value="1"/>
</dbReference>
<dbReference type="OrthoDB" id="9770331at2"/>
<evidence type="ECO:0000256" key="1">
    <source>
        <dbReference type="PIRSR" id="PIRSR033579-1"/>
    </source>
</evidence>
<reference evidence="3 4" key="1">
    <citation type="submission" date="2016-12" db="EMBL/GenBank/DDBJ databases">
        <title>Complete genome sequence of Clostridium kluyveri JZZ isolated from the pit mud of a Chinese flavor liquor-making factory.</title>
        <authorList>
            <person name="Wang Y."/>
        </authorList>
    </citation>
    <scope>NUCLEOTIDE SEQUENCE [LARGE SCALE GENOMIC DNA]</scope>
    <source>
        <strain evidence="3 4">JZZ</strain>
    </source>
</reference>
<organism evidence="3 4">
    <name type="scientific">Clostridium kluyveri</name>
    <dbReference type="NCBI Taxonomy" id="1534"/>
    <lineage>
        <taxon>Bacteria</taxon>
        <taxon>Bacillati</taxon>
        <taxon>Bacillota</taxon>
        <taxon>Clostridia</taxon>
        <taxon>Eubacteriales</taxon>
        <taxon>Clostridiaceae</taxon>
        <taxon>Clostridium</taxon>
    </lineage>
</organism>
<dbReference type="Proteomes" id="UP000184604">
    <property type="component" value="Chromosome"/>
</dbReference>
<dbReference type="Pfam" id="PF06180">
    <property type="entry name" value="CbiK"/>
    <property type="match status" value="1"/>
</dbReference>
<name>A0A1L5F525_CLOKL</name>
<dbReference type="PIRSF" id="PIRSF033579">
    <property type="entry name" value="Anaer_Co_chel"/>
    <property type="match status" value="1"/>
</dbReference>
<feature type="binding site" evidence="2">
    <location>
        <position position="149"/>
    </location>
    <ligand>
        <name>Co(2+)</name>
        <dbReference type="ChEBI" id="CHEBI:48828"/>
    </ligand>
</feature>
<evidence type="ECO:0000313" key="4">
    <source>
        <dbReference type="Proteomes" id="UP000184604"/>
    </source>
</evidence>
<dbReference type="GO" id="GO:0019251">
    <property type="term" value="P:anaerobic cobalamin biosynthetic process"/>
    <property type="evidence" value="ECO:0007669"/>
    <property type="project" value="InterPro"/>
</dbReference>
<accession>A0A1L5F525</accession>
<gene>
    <name evidence="3" type="ORF">BS101_04810</name>
</gene>
<dbReference type="AlphaFoldDB" id="A0A1L5F525"/>
<evidence type="ECO:0000256" key="2">
    <source>
        <dbReference type="PIRSR" id="PIRSR033579-3"/>
    </source>
</evidence>
<evidence type="ECO:0000313" key="3">
    <source>
        <dbReference type="EMBL" id="APM38104.1"/>
    </source>
</evidence>
<feature type="active site" description="Proton acceptor" evidence="1">
    <location>
        <position position="149"/>
    </location>
</feature>
<keyword evidence="2" id="KW-0170">Cobalt</keyword>
<keyword evidence="2" id="KW-0479">Metal-binding</keyword>
<proteinExistence type="predicted"/>
<protein>
    <submittedName>
        <fullName evidence="3">Sirohydrochlorin cobaltochelatase</fullName>
    </submittedName>
</protein>
<dbReference type="GO" id="GO:0046872">
    <property type="term" value="F:metal ion binding"/>
    <property type="evidence" value="ECO:0007669"/>
    <property type="project" value="UniProtKB-KW"/>
</dbReference>
<dbReference type="EMBL" id="CP018335">
    <property type="protein sequence ID" value="APM38104.1"/>
    <property type="molecule type" value="Genomic_DNA"/>
</dbReference>
<dbReference type="GO" id="GO:0016852">
    <property type="term" value="F:sirohydrochlorin cobaltochelatase activity"/>
    <property type="evidence" value="ECO:0007669"/>
    <property type="project" value="InterPro"/>
</dbReference>
<dbReference type="RefSeq" id="WP_073537793.1">
    <property type="nucleotide sequence ID" value="NZ_CP018335.1"/>
</dbReference>
<dbReference type="CDD" id="cd03413">
    <property type="entry name" value="CbiK_C"/>
    <property type="match status" value="1"/>
</dbReference>
<sequence length="287" mass="33282">MKKAILVVSFGTTYESTRKLTIDVIEDKIRKRFSDYEIRRAFTAYKIINVLKTRDKVIVDTPGEALEKLKNEGFEKVIVQPLHIIPGEEYEFIVRIVQKYNKSFKEIKIGRPVLFYKGINEEIPDDYDVMVAAIKKILPKGTLSILMGHGSTHWANACYSCLQLVLRENGFNNCFIANVEGYPDFDNVVQHINKNFVFEKEADKKITLIPLMLVAGNHALVDMAGEEEESWKNILMRLGFNVETYIHGLGEIEEFQNIYIEHIQDIIDSKYDYTSHKKEEEYECQKL</sequence>
<dbReference type="Gene3D" id="3.40.50.1400">
    <property type="match status" value="2"/>
</dbReference>